<evidence type="ECO:0000313" key="2">
    <source>
        <dbReference type="EMBL" id="OIQ66692.1"/>
    </source>
</evidence>
<gene>
    <name evidence="2" type="ORF">GALL_517360</name>
</gene>
<dbReference type="InterPro" id="IPR002513">
    <property type="entry name" value="Tn3_Tnp_DDE_dom"/>
</dbReference>
<accession>A0A1J5PGK9</accession>
<dbReference type="Pfam" id="PF01526">
    <property type="entry name" value="DDE_Tnp_Tn3"/>
    <property type="match status" value="1"/>
</dbReference>
<reference evidence="2" key="1">
    <citation type="submission" date="2016-10" db="EMBL/GenBank/DDBJ databases">
        <title>Sequence of Gallionella enrichment culture.</title>
        <authorList>
            <person name="Poehlein A."/>
            <person name="Muehling M."/>
            <person name="Daniel R."/>
        </authorList>
    </citation>
    <scope>NUCLEOTIDE SEQUENCE</scope>
</reference>
<dbReference type="GO" id="GO:0004803">
    <property type="term" value="F:transposase activity"/>
    <property type="evidence" value="ECO:0007669"/>
    <property type="project" value="InterPro"/>
</dbReference>
<organism evidence="2">
    <name type="scientific">mine drainage metagenome</name>
    <dbReference type="NCBI Taxonomy" id="410659"/>
    <lineage>
        <taxon>unclassified sequences</taxon>
        <taxon>metagenomes</taxon>
        <taxon>ecological metagenomes</taxon>
    </lineage>
</organism>
<comment type="caution">
    <text evidence="2">The sequence shown here is derived from an EMBL/GenBank/DDBJ whole genome shotgun (WGS) entry which is preliminary data.</text>
</comment>
<protein>
    <submittedName>
        <fullName evidence="2">Tn3 transposase DDE domain protein</fullName>
    </submittedName>
</protein>
<dbReference type="AlphaFoldDB" id="A0A1J5PGK9"/>
<name>A0A1J5PGK9_9ZZZZ</name>
<dbReference type="GO" id="GO:0006313">
    <property type="term" value="P:DNA transposition"/>
    <property type="evidence" value="ECO:0007669"/>
    <property type="project" value="InterPro"/>
</dbReference>
<feature type="domain" description="Tn3 transposase DDE" evidence="1">
    <location>
        <begin position="58"/>
        <end position="351"/>
    </location>
</feature>
<proteinExistence type="predicted"/>
<evidence type="ECO:0000259" key="1">
    <source>
        <dbReference type="Pfam" id="PF01526"/>
    </source>
</evidence>
<sequence length="371" mass="40479">MSDALRRLARAAKAGAIPGGSIENGVLKIDRLTAAVPEDAEVMVLDLYGRLPGIRITDLLLEVDDEIGFTEAFTHLRTGVPCTDRIGLLNVLLAEGLNLGLSKMAGATNTHDYFQLSRLSRWHVESEAMARALAMVIEAQSSLPMATFWGAGQTASSDGQFFPTTRQGEAMNLINAKYGHEPGLKAYTHVSDQFGPFATQTIPATVNEAPYILDGLLMTGAGQKIREQYADTGGFTDHVFAVTALLGFQFIPRIRDLPSKRLHLFDPASCPKELKGLIGGKIRESVITANWPDILRSAATMVAGVMPPSQLLRKFASYPRQHDLAVALREIGRVERTLFIIDWLLDADMQGCQHRGGTLMIRSCPVRHSTP</sequence>
<dbReference type="EMBL" id="MLJW01006422">
    <property type="protein sequence ID" value="OIQ66692.1"/>
    <property type="molecule type" value="Genomic_DNA"/>
</dbReference>